<dbReference type="EMBL" id="BAAAOS010000018">
    <property type="protein sequence ID" value="GAA1571665.1"/>
    <property type="molecule type" value="Genomic_DNA"/>
</dbReference>
<proteinExistence type="predicted"/>
<feature type="region of interest" description="Disordered" evidence="1">
    <location>
        <begin position="1"/>
        <end position="22"/>
    </location>
</feature>
<dbReference type="Proteomes" id="UP001500393">
    <property type="component" value="Unassembled WGS sequence"/>
</dbReference>
<keyword evidence="3" id="KW-1185">Reference proteome</keyword>
<name>A0ABN2D7N6_9ACTN</name>
<evidence type="ECO:0000313" key="2">
    <source>
        <dbReference type="EMBL" id="GAA1571665.1"/>
    </source>
</evidence>
<protein>
    <submittedName>
        <fullName evidence="2">Uncharacterized protein</fullName>
    </submittedName>
</protein>
<accession>A0ABN2D7N6</accession>
<evidence type="ECO:0000256" key="1">
    <source>
        <dbReference type="SAM" id="MobiDB-lite"/>
    </source>
</evidence>
<gene>
    <name evidence="2" type="ORF">GCM10009789_26520</name>
</gene>
<organism evidence="2 3">
    <name type="scientific">Kribbella sancticallisti</name>
    <dbReference type="NCBI Taxonomy" id="460087"/>
    <lineage>
        <taxon>Bacteria</taxon>
        <taxon>Bacillati</taxon>
        <taxon>Actinomycetota</taxon>
        <taxon>Actinomycetes</taxon>
        <taxon>Propionibacteriales</taxon>
        <taxon>Kribbellaceae</taxon>
        <taxon>Kribbella</taxon>
    </lineage>
</organism>
<evidence type="ECO:0000313" key="3">
    <source>
        <dbReference type="Proteomes" id="UP001500393"/>
    </source>
</evidence>
<reference evidence="2 3" key="1">
    <citation type="journal article" date="2019" name="Int. J. Syst. Evol. Microbiol.">
        <title>The Global Catalogue of Microorganisms (GCM) 10K type strain sequencing project: providing services to taxonomists for standard genome sequencing and annotation.</title>
        <authorList>
            <consortium name="The Broad Institute Genomics Platform"/>
            <consortium name="The Broad Institute Genome Sequencing Center for Infectious Disease"/>
            <person name="Wu L."/>
            <person name="Ma J."/>
        </authorList>
    </citation>
    <scope>NUCLEOTIDE SEQUENCE [LARGE SCALE GENOMIC DNA]</scope>
    <source>
        <strain evidence="2 3">JCM 14969</strain>
    </source>
</reference>
<sequence>MAAVREGLNEMAQTDDSDQSNRVDASLGDALIIGMTGGNSHDIDELGIPFQTEVGLSVGDLGLTLADDTASIEDSFPSLPPFPVFRPRASGLEIAALVGFGVYLAKKLSDPTIDALGEQLYAKVVGPAVRKLWGKMRRGEIPARAVISRFDHWFDGSGVLVRVVIVSDRGADAPDIDVIPAALRQAAEWLQSNAVTHRVLTYEIIGGRIPATPRLSEPI</sequence>
<comment type="caution">
    <text evidence="2">The sequence shown here is derived from an EMBL/GenBank/DDBJ whole genome shotgun (WGS) entry which is preliminary data.</text>
</comment>